<dbReference type="AlphaFoldDB" id="E4WQL2"/>
<evidence type="ECO:0000256" key="6">
    <source>
        <dbReference type="ARBA" id="ARBA00022853"/>
    </source>
</evidence>
<dbReference type="PANTHER" id="PTHR10625">
    <property type="entry name" value="HISTONE DEACETYLASE HDAC1-RELATED"/>
    <property type="match status" value="1"/>
</dbReference>
<evidence type="ECO:0000256" key="5">
    <source>
        <dbReference type="ARBA" id="ARBA00022801"/>
    </source>
</evidence>
<sequence>MTVRNELKFKNTLYSQNEIHIISSHEKRFKCSPKSLVHSDVKSPLNHFLTAFITLELDNFHQLEIALRITKESASCECARTEMEVKRKMIPTNGEDFPLRKTMSEPNLKLRSKLRTKVDRRHSPMLTRKTGANEIINERIRRKISATESPKSASPNSTSSSQIFPSTSSSAAVAGTCPSSGMFSSPSLPNIADIASGHPAHCPPQSPNRKTSHDESNMASKSPYLIQALLASQVERNRFYRANSVPTLGEDIKNWANARRDPSQYSGSFGPHTGFGMAGPSADINNFRQKQQMIPSMSQLSLNSNRFQIERSARLNSYQTPFERRTGFFAERNEQNVESFENIFWKMAERSLLDEIEPRLPNKDELRLVHSEKLISSKFSVSPLAMEKRESSQFHSLSGIVDITVAVGVDQLRNGFAFVNNSGTQAEKDFSHDFPFNSIAIAIRSLLEQRPNFRLFVFDLGEHHATGTQSIFYSDPNVLTVSFHRNQGSLERAEEIGRGTGLGYNLNVPLPENLSDDDMKVVADVILLPLMVEFEPEFLKVYGWLMGEISQIAAQKVVVVFNGLQNSILTARIALNMLLSVQQKEAFQKLKRKPFLREPVRETITSIIQTQSKYWPCLQRSRLFLEQLIDSSQEIESDDENIKVD</sequence>
<feature type="compositionally biased region" description="Low complexity" evidence="10">
    <location>
        <begin position="149"/>
        <end position="170"/>
    </location>
</feature>
<dbReference type="InParanoid" id="E4WQL2"/>
<dbReference type="FunCoup" id="E4WQL2">
    <property type="interactions" value="24"/>
</dbReference>
<keyword evidence="8" id="KW-0804">Transcription</keyword>
<name>E4WQL2_OIKDI</name>
<evidence type="ECO:0000256" key="9">
    <source>
        <dbReference type="ARBA" id="ARBA00023242"/>
    </source>
</evidence>
<dbReference type="InterPro" id="IPR023696">
    <property type="entry name" value="Ureohydrolase_dom_sf"/>
</dbReference>
<proteinExistence type="inferred from homology"/>
<dbReference type="InterPro" id="IPR037138">
    <property type="entry name" value="His_deacetylse_dom_sf"/>
</dbReference>
<evidence type="ECO:0000313" key="12">
    <source>
        <dbReference type="EMBL" id="CBY20144.1"/>
    </source>
</evidence>
<dbReference type="Gene3D" id="3.40.800.20">
    <property type="entry name" value="Histone deacetylase domain"/>
    <property type="match status" value="1"/>
</dbReference>
<feature type="domain" description="Histone deacetylase" evidence="11">
    <location>
        <begin position="346"/>
        <end position="539"/>
    </location>
</feature>
<dbReference type="GO" id="GO:0141221">
    <property type="term" value="F:histone deacetylase activity, hydrolytic mechanism"/>
    <property type="evidence" value="ECO:0007669"/>
    <property type="project" value="UniProtKB-EC"/>
</dbReference>
<comment type="subcellular location">
    <subcellularLocation>
        <location evidence="1">Nucleus</location>
    </subcellularLocation>
</comment>
<evidence type="ECO:0000256" key="7">
    <source>
        <dbReference type="ARBA" id="ARBA00023015"/>
    </source>
</evidence>
<keyword evidence="7" id="KW-0805">Transcription regulation</keyword>
<evidence type="ECO:0000256" key="4">
    <source>
        <dbReference type="ARBA" id="ARBA00022491"/>
    </source>
</evidence>
<evidence type="ECO:0000256" key="1">
    <source>
        <dbReference type="ARBA" id="ARBA00004123"/>
    </source>
</evidence>
<dbReference type="InterPro" id="IPR023801">
    <property type="entry name" value="His_deacetylse_dom"/>
</dbReference>
<dbReference type="GO" id="GO:0000118">
    <property type="term" value="C:histone deacetylase complex"/>
    <property type="evidence" value="ECO:0007669"/>
    <property type="project" value="TreeGrafter"/>
</dbReference>
<keyword evidence="5" id="KW-0378">Hydrolase</keyword>
<keyword evidence="9" id="KW-0539">Nucleus</keyword>
<dbReference type="EC" id="3.5.1.98" evidence="3"/>
<keyword evidence="6" id="KW-0156">Chromatin regulator</keyword>
<organism evidence="12">
    <name type="scientific">Oikopleura dioica</name>
    <name type="common">Tunicate</name>
    <dbReference type="NCBI Taxonomy" id="34765"/>
    <lineage>
        <taxon>Eukaryota</taxon>
        <taxon>Metazoa</taxon>
        <taxon>Chordata</taxon>
        <taxon>Tunicata</taxon>
        <taxon>Appendicularia</taxon>
        <taxon>Copelata</taxon>
        <taxon>Oikopleuridae</taxon>
        <taxon>Oikopleura</taxon>
    </lineage>
</organism>
<dbReference type="EMBL" id="FN653015">
    <property type="protein sequence ID" value="CBY20144.1"/>
    <property type="molecule type" value="Genomic_DNA"/>
</dbReference>
<reference evidence="12" key="1">
    <citation type="journal article" date="2010" name="Science">
        <title>Plasticity of animal genome architecture unmasked by rapid evolution of a pelagic tunicate.</title>
        <authorList>
            <person name="Denoeud F."/>
            <person name="Henriet S."/>
            <person name="Mungpakdee S."/>
            <person name="Aury J.M."/>
            <person name="Da Silva C."/>
            <person name="Brinkmann H."/>
            <person name="Mikhaleva J."/>
            <person name="Olsen L.C."/>
            <person name="Jubin C."/>
            <person name="Canestro C."/>
            <person name="Bouquet J.M."/>
            <person name="Danks G."/>
            <person name="Poulain J."/>
            <person name="Campsteijn C."/>
            <person name="Adamski M."/>
            <person name="Cross I."/>
            <person name="Yadetie F."/>
            <person name="Muffato M."/>
            <person name="Louis A."/>
            <person name="Butcher S."/>
            <person name="Tsagkogeorga G."/>
            <person name="Konrad A."/>
            <person name="Singh S."/>
            <person name="Jensen M.F."/>
            <person name="Cong E.H."/>
            <person name="Eikeseth-Otteraa H."/>
            <person name="Noel B."/>
            <person name="Anthouard V."/>
            <person name="Porcel B.M."/>
            <person name="Kachouri-Lafond R."/>
            <person name="Nishino A."/>
            <person name="Ugolini M."/>
            <person name="Chourrout P."/>
            <person name="Nishida H."/>
            <person name="Aasland R."/>
            <person name="Huzurbazar S."/>
            <person name="Westhof E."/>
            <person name="Delsuc F."/>
            <person name="Lehrach H."/>
            <person name="Reinhardt R."/>
            <person name="Weissenbach J."/>
            <person name="Roy S.W."/>
            <person name="Artiguenave F."/>
            <person name="Postlethwait J.H."/>
            <person name="Manak J.R."/>
            <person name="Thompson E.M."/>
            <person name="Jaillon O."/>
            <person name="Du Pasquier L."/>
            <person name="Boudinot P."/>
            <person name="Liberles D.A."/>
            <person name="Volff J.N."/>
            <person name="Philippe H."/>
            <person name="Lenhard B."/>
            <person name="Roest Crollius H."/>
            <person name="Wincker P."/>
            <person name="Chourrout D."/>
        </authorList>
    </citation>
    <scope>NUCLEOTIDE SEQUENCE [LARGE SCALE GENOMIC DNA]</scope>
</reference>
<protein>
    <recommendedName>
        <fullName evidence="3">histone deacetylase</fullName>
        <ecNumber evidence="3">3.5.1.98</ecNumber>
    </recommendedName>
</protein>
<dbReference type="Proteomes" id="UP000001307">
    <property type="component" value="Unassembled WGS sequence"/>
</dbReference>
<evidence type="ECO:0000259" key="11">
    <source>
        <dbReference type="Pfam" id="PF00850"/>
    </source>
</evidence>
<feature type="compositionally biased region" description="Polar residues" evidence="10">
    <location>
        <begin position="177"/>
        <end position="188"/>
    </location>
</feature>
<dbReference type="SUPFAM" id="SSF52768">
    <property type="entry name" value="Arginase/deacetylase"/>
    <property type="match status" value="1"/>
</dbReference>
<dbReference type="GO" id="GO:0040029">
    <property type="term" value="P:epigenetic regulation of gene expression"/>
    <property type="evidence" value="ECO:0007669"/>
    <property type="project" value="TreeGrafter"/>
</dbReference>
<evidence type="ECO:0000256" key="8">
    <source>
        <dbReference type="ARBA" id="ARBA00023163"/>
    </source>
</evidence>
<evidence type="ECO:0000256" key="2">
    <source>
        <dbReference type="ARBA" id="ARBA00007738"/>
    </source>
</evidence>
<keyword evidence="4" id="KW-0678">Repressor</keyword>
<evidence type="ECO:0000256" key="3">
    <source>
        <dbReference type="ARBA" id="ARBA00012111"/>
    </source>
</evidence>
<dbReference type="OrthoDB" id="424012at2759"/>
<accession>E4WQL2</accession>
<dbReference type="Pfam" id="PF00850">
    <property type="entry name" value="Hist_deacetyl"/>
    <property type="match status" value="1"/>
</dbReference>
<comment type="similarity">
    <text evidence="2">Belongs to the histone deacetylase family. HD type 2 subfamily.</text>
</comment>
<evidence type="ECO:0000256" key="10">
    <source>
        <dbReference type="SAM" id="MobiDB-lite"/>
    </source>
</evidence>
<feature type="region of interest" description="Disordered" evidence="10">
    <location>
        <begin position="126"/>
        <end position="218"/>
    </location>
</feature>
<evidence type="ECO:0000313" key="13">
    <source>
        <dbReference type="Proteomes" id="UP000001307"/>
    </source>
</evidence>
<keyword evidence="13" id="KW-1185">Reference proteome</keyword>
<gene>
    <name evidence="12" type="ORF">GSOID_T00000127001</name>
</gene>
<dbReference type="PANTHER" id="PTHR10625:SF5">
    <property type="entry name" value="HISTONE DEACETYLASE"/>
    <property type="match status" value="1"/>
</dbReference>